<evidence type="ECO:0000313" key="2">
    <source>
        <dbReference type="EMBL" id="OWZ18651.1"/>
    </source>
</evidence>
<proteinExistence type="predicted"/>
<protein>
    <recommendedName>
        <fullName evidence="4">HAT C-terminal dimerisation domain-containing protein</fullName>
    </recommendedName>
</protein>
<evidence type="ECO:0000313" key="3">
    <source>
        <dbReference type="Proteomes" id="UP000198211"/>
    </source>
</evidence>
<dbReference type="Proteomes" id="UP000198211">
    <property type="component" value="Unassembled WGS sequence"/>
</dbReference>
<feature type="region of interest" description="Disordered" evidence="1">
    <location>
        <begin position="242"/>
        <end position="305"/>
    </location>
</feature>
<sequence length="305" mass="34679">MLLALFLHPAHNQASRKLLNKTPLTTIGSLCRIGVYYFKRYNIDQDVFRLYEDLAAWIKGDDDATLAYSDFQSTATYWRSMVADMPGSKLPQLVLTVLAFAVNTATCERYFSELAMIHTAKRNRMSPTKARKLTLVRKRVREMDQARCTNSMKRRKLIAPAECTLLRERDDRFESSEHDVDYEEDDNVEEPDGALEYWTSVLGELEPDDDPQVPLRDYDSDTATSPSDAATRAAREFALKVQEIKTQSAQPIPARDQRPFPNFNDLRFPQEKSLEGLRGQKVSLRELSGMSSASSIEPGKTSKIP</sequence>
<name>A0A225WLW3_9STRA</name>
<dbReference type="InterPro" id="IPR012337">
    <property type="entry name" value="RNaseH-like_sf"/>
</dbReference>
<accession>A0A225WLW3</accession>
<evidence type="ECO:0000256" key="1">
    <source>
        <dbReference type="SAM" id="MobiDB-lite"/>
    </source>
</evidence>
<keyword evidence="3" id="KW-1185">Reference proteome</keyword>
<dbReference type="EMBL" id="NBNE01000558">
    <property type="protein sequence ID" value="OWZ18651.1"/>
    <property type="molecule type" value="Genomic_DNA"/>
</dbReference>
<feature type="region of interest" description="Disordered" evidence="1">
    <location>
        <begin position="205"/>
        <end position="230"/>
    </location>
</feature>
<evidence type="ECO:0008006" key="4">
    <source>
        <dbReference type="Google" id="ProtNLM"/>
    </source>
</evidence>
<dbReference type="SUPFAM" id="SSF53098">
    <property type="entry name" value="Ribonuclease H-like"/>
    <property type="match status" value="1"/>
</dbReference>
<organism evidence="2 3">
    <name type="scientific">Phytophthora megakarya</name>
    <dbReference type="NCBI Taxonomy" id="4795"/>
    <lineage>
        <taxon>Eukaryota</taxon>
        <taxon>Sar</taxon>
        <taxon>Stramenopiles</taxon>
        <taxon>Oomycota</taxon>
        <taxon>Peronosporomycetes</taxon>
        <taxon>Peronosporales</taxon>
        <taxon>Peronosporaceae</taxon>
        <taxon>Phytophthora</taxon>
    </lineage>
</organism>
<dbReference type="AlphaFoldDB" id="A0A225WLW3"/>
<reference evidence="3" key="1">
    <citation type="submission" date="2017-03" db="EMBL/GenBank/DDBJ databases">
        <title>Phytopthora megakarya and P. palmivora, two closely related causual agents of cacao black pod achieved similar genome size and gene model numbers by different mechanisms.</title>
        <authorList>
            <person name="Ali S."/>
            <person name="Shao J."/>
            <person name="Larry D.J."/>
            <person name="Kronmiller B."/>
            <person name="Shen D."/>
            <person name="Strem M.D."/>
            <person name="Melnick R.L."/>
            <person name="Guiltinan M.J."/>
            <person name="Tyler B.M."/>
            <person name="Meinhardt L.W."/>
            <person name="Bailey B.A."/>
        </authorList>
    </citation>
    <scope>NUCLEOTIDE SEQUENCE [LARGE SCALE GENOMIC DNA]</scope>
    <source>
        <strain evidence="3">zdho120</strain>
    </source>
</reference>
<comment type="caution">
    <text evidence="2">The sequence shown here is derived from an EMBL/GenBank/DDBJ whole genome shotgun (WGS) entry which is preliminary data.</text>
</comment>
<gene>
    <name evidence="2" type="ORF">PHMEG_0007227</name>
</gene>
<dbReference type="OrthoDB" id="126816at2759"/>